<dbReference type="Proteomes" id="UP000292424">
    <property type="component" value="Chromosome"/>
</dbReference>
<protein>
    <recommendedName>
        <fullName evidence="3">TIGR04255 family protein</fullName>
    </recommendedName>
</protein>
<keyword evidence="2" id="KW-1185">Reference proteome</keyword>
<evidence type="ECO:0008006" key="3">
    <source>
        <dbReference type="Google" id="ProtNLM"/>
    </source>
</evidence>
<reference evidence="1 2" key="1">
    <citation type="submission" date="2019-09" db="EMBL/GenBank/DDBJ databases">
        <title>Complete genome sequence of Arachidicoccus sp. B3-10 isolated from apple orchard soil.</title>
        <authorList>
            <person name="Kim H.S."/>
            <person name="Han K.-I."/>
            <person name="Suh M.K."/>
            <person name="Lee K.C."/>
            <person name="Eom M.K."/>
            <person name="Kim J.-S."/>
            <person name="Kang S.W."/>
            <person name="Sin Y."/>
            <person name="Lee J.-S."/>
        </authorList>
    </citation>
    <scope>NUCLEOTIDE SEQUENCE [LARGE SCALE GENOMIC DNA]</scope>
    <source>
        <strain evidence="1 2">B3-10</strain>
    </source>
</reference>
<accession>A0A5P2FVQ5</accession>
<dbReference type="AlphaFoldDB" id="A0A5P2FVQ5"/>
<name>A0A5P2FVQ5_9BACT</name>
<sequence length="272" mass="31279">MIEYINPIRQDSDVSNAIKLAKVVFFFPQEVISPEELYNGIKTELESEGYSKNALHIENNLNFKIQNGAGILSNTLNQKIKGFLFEKYTNGSKEYVLKLENQSATFSRSYISLELFKYESWALFKEEVRKVITKILSNDKYSFYIIATTIEYIDEFQWISAPPDTKIKLGDVFEENSGLLNKNFFEGSEIAGQIIQINKMEDKEVQYNISYHNGARILTIRHIETSELAKPQYAKDINGELSSLIDTLHNNNKQFITDLLTSPMLDKIGLKK</sequence>
<proteinExistence type="predicted"/>
<gene>
    <name evidence="1" type="ORF">E0W69_002520</name>
</gene>
<evidence type="ECO:0000313" key="2">
    <source>
        <dbReference type="Proteomes" id="UP000292424"/>
    </source>
</evidence>
<organism evidence="1 2">
    <name type="scientific">Rhizosphaericola mali</name>
    <dbReference type="NCBI Taxonomy" id="2545455"/>
    <lineage>
        <taxon>Bacteria</taxon>
        <taxon>Pseudomonadati</taxon>
        <taxon>Bacteroidota</taxon>
        <taxon>Chitinophagia</taxon>
        <taxon>Chitinophagales</taxon>
        <taxon>Chitinophagaceae</taxon>
        <taxon>Rhizosphaericola</taxon>
    </lineage>
</organism>
<dbReference type="KEGG" id="arac:E0W69_002520"/>
<dbReference type="OrthoDB" id="1493492at2"/>
<evidence type="ECO:0000313" key="1">
    <source>
        <dbReference type="EMBL" id="QES87586.1"/>
    </source>
</evidence>
<dbReference type="RefSeq" id="WP_131328475.1">
    <property type="nucleotide sequence ID" value="NZ_CP044016.1"/>
</dbReference>
<dbReference type="EMBL" id="CP044016">
    <property type="protein sequence ID" value="QES87586.1"/>
    <property type="molecule type" value="Genomic_DNA"/>
</dbReference>